<proteinExistence type="predicted"/>
<sequence>MTNNRYSYETKLEAVRLLNTGMPGREIVQKLGLKSDGLIHTWRKYVRNGDYYRLRQEQGKQYKYRKGSAGNSLEIQYQQDIEAMKQELTVVKKYLIKERLW</sequence>
<dbReference type="SUPFAM" id="SSF46689">
    <property type="entry name" value="Homeodomain-like"/>
    <property type="match status" value="1"/>
</dbReference>
<reference evidence="1 2" key="1">
    <citation type="journal article" date="2019" name="Syst. Appl. Microbiol.">
        <title>Polyphasic characterization of two novel Lactobacillus spp. isolated from blown salami packages: Description of Lactobacillus halodurans sp. nov. and Lactobacillus salsicarnum sp. nov.</title>
        <authorList>
            <person name="Schuster J.A."/>
            <person name="Klingl A."/>
            <person name="Vogel R.F."/>
            <person name="Ehrmann M.A."/>
        </authorList>
    </citation>
    <scope>NUCLEOTIDE SEQUENCE [LARGE SCALE GENOMIC DNA]</scope>
    <source>
        <strain evidence="1 2">TMW 1.2118</strain>
    </source>
</reference>
<evidence type="ECO:0000313" key="2">
    <source>
        <dbReference type="Proteomes" id="UP000380386"/>
    </source>
</evidence>
<comment type="caution">
    <text evidence="1">The sequence shown here is derived from an EMBL/GenBank/DDBJ whole genome shotgun (WGS) entry which is preliminary data.</text>
</comment>
<protein>
    <recommendedName>
        <fullName evidence="3">Transposase</fullName>
    </recommendedName>
</protein>
<accession>A0A5P0ZJ55</accession>
<evidence type="ECO:0008006" key="3">
    <source>
        <dbReference type="Google" id="ProtNLM"/>
    </source>
</evidence>
<evidence type="ECO:0000313" key="1">
    <source>
        <dbReference type="EMBL" id="MQS53068.1"/>
    </source>
</evidence>
<dbReference type="Proteomes" id="UP000380386">
    <property type="component" value="Unassembled WGS sequence"/>
</dbReference>
<dbReference type="OrthoDB" id="9781005at2"/>
<dbReference type="EMBL" id="VDFM01000011">
    <property type="protein sequence ID" value="MQS53068.1"/>
    <property type="molecule type" value="Genomic_DNA"/>
</dbReference>
<dbReference type="RefSeq" id="WP_153383597.1">
    <property type="nucleotide sequence ID" value="NZ_VDFM01000011.1"/>
</dbReference>
<gene>
    <name evidence="1" type="ORF">FHL02_08555</name>
</gene>
<organism evidence="1 2">
    <name type="scientific">Companilactobacillus mishanensis</name>
    <dbReference type="NCBI Taxonomy" id="2486008"/>
    <lineage>
        <taxon>Bacteria</taxon>
        <taxon>Bacillati</taxon>
        <taxon>Bacillota</taxon>
        <taxon>Bacilli</taxon>
        <taxon>Lactobacillales</taxon>
        <taxon>Lactobacillaceae</taxon>
        <taxon>Companilactobacillus</taxon>
    </lineage>
</organism>
<dbReference type="InterPro" id="IPR009057">
    <property type="entry name" value="Homeodomain-like_sf"/>
</dbReference>
<name>A0A5P0ZJ55_9LACO</name>
<dbReference type="AlphaFoldDB" id="A0A5P0ZJ55"/>